<comment type="pathway">
    <text evidence="1">Carbohydrate degradation; 2-deoxy-D-ribose 1-phosphate degradation; D-glyceraldehyde 3-phosphate and acetaldehyde from 2-deoxy-alpha-D-ribose 1-phosphate: step 2/2.</text>
</comment>
<evidence type="ECO:0000256" key="4">
    <source>
        <dbReference type="ARBA" id="ARBA00023239"/>
    </source>
</evidence>
<dbReference type="SUPFAM" id="SSF51569">
    <property type="entry name" value="Aldolase"/>
    <property type="match status" value="1"/>
</dbReference>
<keyword evidence="4 9" id="KW-0456">Lyase</keyword>
<evidence type="ECO:0000256" key="1">
    <source>
        <dbReference type="ARBA" id="ARBA00004816"/>
    </source>
</evidence>
<comment type="caution">
    <text evidence="9">The sequence shown here is derived from an EMBL/GenBank/DDBJ whole genome shotgun (WGS) entry which is preliminary data.</text>
</comment>
<feature type="region of interest" description="Disordered" evidence="8">
    <location>
        <begin position="1"/>
        <end position="25"/>
    </location>
</feature>
<dbReference type="InterPro" id="IPR013785">
    <property type="entry name" value="Aldolase_TIM"/>
</dbReference>
<reference evidence="9 10" key="1">
    <citation type="submission" date="2019-09" db="EMBL/GenBank/DDBJ databases">
        <title>Goodfellowia gen. nov., a new genus of the Pseudonocardineae related to Actinoalloteichus, containing Goodfellowia coeruleoviolacea gen. nov., comb. nov. gen. nov., comb. nov.</title>
        <authorList>
            <person name="Labeda D."/>
        </authorList>
    </citation>
    <scope>NUCLEOTIDE SEQUENCE [LARGE SCALE GENOMIC DNA]</scope>
    <source>
        <strain evidence="9 10">AN110305</strain>
    </source>
</reference>
<keyword evidence="10" id="KW-1185">Reference proteome</keyword>
<comment type="similarity">
    <text evidence="2">Belongs to the DeoC/FbaB aldolase family. DeoC type 2 subfamily.</text>
</comment>
<dbReference type="EMBL" id="VUOB01000085">
    <property type="protein sequence ID" value="KAA2251165.1"/>
    <property type="molecule type" value="Genomic_DNA"/>
</dbReference>
<dbReference type="PANTHER" id="PTHR10889:SF3">
    <property type="entry name" value="DEOXYRIBOSE-PHOSPHATE ALDOLASE"/>
    <property type="match status" value="1"/>
</dbReference>
<evidence type="ECO:0000256" key="2">
    <source>
        <dbReference type="ARBA" id="ARBA00009473"/>
    </source>
</evidence>
<evidence type="ECO:0000313" key="10">
    <source>
        <dbReference type="Proteomes" id="UP000323454"/>
    </source>
</evidence>
<protein>
    <recommendedName>
        <fullName evidence="3 7">Deoxyribose-phosphate aldolase</fullName>
        <ecNumber evidence="3 7">4.1.2.4</ecNumber>
    </recommendedName>
</protein>
<comment type="catalytic activity">
    <reaction evidence="6">
        <text>2-deoxy-D-ribose 5-phosphate = D-glyceraldehyde 3-phosphate + acetaldehyde</text>
        <dbReference type="Rhea" id="RHEA:12821"/>
        <dbReference type="ChEBI" id="CHEBI:15343"/>
        <dbReference type="ChEBI" id="CHEBI:59776"/>
        <dbReference type="ChEBI" id="CHEBI:62877"/>
        <dbReference type="EC" id="4.1.2.4"/>
    </reaction>
</comment>
<dbReference type="NCBIfam" id="TIGR00126">
    <property type="entry name" value="deoC"/>
    <property type="match status" value="1"/>
</dbReference>
<gene>
    <name evidence="9" type="primary">deoC</name>
    <name evidence="9" type="ORF">F0L68_37690</name>
</gene>
<organism evidence="9 10">
    <name type="scientific">Solihabitans fulvus</name>
    <dbReference type="NCBI Taxonomy" id="1892852"/>
    <lineage>
        <taxon>Bacteria</taxon>
        <taxon>Bacillati</taxon>
        <taxon>Actinomycetota</taxon>
        <taxon>Actinomycetes</taxon>
        <taxon>Pseudonocardiales</taxon>
        <taxon>Pseudonocardiaceae</taxon>
        <taxon>Solihabitans</taxon>
    </lineage>
</organism>
<dbReference type="GO" id="GO:0005737">
    <property type="term" value="C:cytoplasm"/>
    <property type="evidence" value="ECO:0007669"/>
    <property type="project" value="InterPro"/>
</dbReference>
<reference evidence="9 10" key="2">
    <citation type="submission" date="2019-09" db="EMBL/GenBank/DDBJ databases">
        <authorList>
            <person name="Jin C."/>
        </authorList>
    </citation>
    <scope>NUCLEOTIDE SEQUENCE [LARGE SCALE GENOMIC DNA]</scope>
    <source>
        <strain evidence="9 10">AN110305</strain>
    </source>
</reference>
<dbReference type="Pfam" id="PF01791">
    <property type="entry name" value="DeoC"/>
    <property type="match status" value="1"/>
</dbReference>
<feature type="compositionally biased region" description="Low complexity" evidence="8">
    <location>
        <begin position="1"/>
        <end position="18"/>
    </location>
</feature>
<dbReference type="GO" id="GO:0004139">
    <property type="term" value="F:deoxyribose-phosphate aldolase activity"/>
    <property type="evidence" value="ECO:0007669"/>
    <property type="project" value="UniProtKB-UniRule"/>
</dbReference>
<evidence type="ECO:0000313" key="9">
    <source>
        <dbReference type="EMBL" id="KAA2251165.1"/>
    </source>
</evidence>
<dbReference type="SMART" id="SM01133">
    <property type="entry name" value="DeoC"/>
    <property type="match status" value="1"/>
</dbReference>
<dbReference type="OrthoDB" id="6579831at2"/>
<evidence type="ECO:0000256" key="5">
    <source>
        <dbReference type="ARBA" id="ARBA00023270"/>
    </source>
</evidence>
<dbReference type="RefSeq" id="WP_149854704.1">
    <property type="nucleotide sequence ID" value="NZ_VUOB01000085.1"/>
</dbReference>
<dbReference type="Gene3D" id="3.20.20.70">
    <property type="entry name" value="Aldolase class I"/>
    <property type="match status" value="1"/>
</dbReference>
<dbReference type="InterPro" id="IPR002915">
    <property type="entry name" value="DeoC/FbaB/LacD_aldolase"/>
</dbReference>
<evidence type="ECO:0000256" key="7">
    <source>
        <dbReference type="NCBIfam" id="TIGR00126"/>
    </source>
</evidence>
<dbReference type="FunFam" id="3.20.20.70:FF:000106">
    <property type="entry name" value="Deoxyribose-phosphate aldolase"/>
    <property type="match status" value="1"/>
</dbReference>
<dbReference type="GO" id="GO:0009264">
    <property type="term" value="P:deoxyribonucleotide catabolic process"/>
    <property type="evidence" value="ECO:0007669"/>
    <property type="project" value="UniProtKB-UniRule"/>
</dbReference>
<dbReference type="CDD" id="cd00959">
    <property type="entry name" value="DeoC"/>
    <property type="match status" value="1"/>
</dbReference>
<dbReference type="PANTHER" id="PTHR10889">
    <property type="entry name" value="DEOXYRIBOSE-PHOSPHATE ALDOLASE"/>
    <property type="match status" value="1"/>
</dbReference>
<evidence type="ECO:0000256" key="6">
    <source>
        <dbReference type="ARBA" id="ARBA00048791"/>
    </source>
</evidence>
<accession>A0A5B2WIE8</accession>
<proteinExistence type="inferred from homology"/>
<evidence type="ECO:0000256" key="8">
    <source>
        <dbReference type="SAM" id="MobiDB-lite"/>
    </source>
</evidence>
<evidence type="ECO:0000256" key="3">
    <source>
        <dbReference type="ARBA" id="ARBA00012515"/>
    </source>
</evidence>
<keyword evidence="5" id="KW-0704">Schiff base</keyword>
<dbReference type="InterPro" id="IPR011343">
    <property type="entry name" value="DeoC"/>
</dbReference>
<dbReference type="AlphaFoldDB" id="A0A5B2WIE8"/>
<sequence length="332" mass="34931">MAAPSTTSSAETTGTPASGPLPPALADAVRDDASLRRFLHGLPGVDQVGVEQRAAGLATRSIKKAAKLWAIDTAIGMVDLTTLEGADTEGKVRSLAAKARRPDPDRPDVPHVAAVCVYPDLVATAVAELVGTGVGVASVATAFPSGRSNRQVKLIDTDMAVQAGASEVDMVIDRGAFLSGRYGQVFEEIQAIKAACGDAHLKVILETGELATYDNVRRASWLALLAGGDFIKTSTGKVSPAATLPVTHVMLQAVHDWHESTGELRGVKPAGGIRTTKDAVRYLVAVNEVAGPQWLTPTLFRFGASSLLNDLLMQRRTQLEGHYSGPDYVTVD</sequence>
<dbReference type="EC" id="4.1.2.4" evidence="3 7"/>
<dbReference type="Proteomes" id="UP000323454">
    <property type="component" value="Unassembled WGS sequence"/>
</dbReference>
<dbReference type="GO" id="GO:0016052">
    <property type="term" value="P:carbohydrate catabolic process"/>
    <property type="evidence" value="ECO:0007669"/>
    <property type="project" value="TreeGrafter"/>
</dbReference>
<name>A0A5B2WIE8_9PSEU</name>